<accession>C8VDK3</accession>
<evidence type="ECO:0000313" key="7">
    <source>
        <dbReference type="Proteomes" id="UP000000560"/>
    </source>
</evidence>
<dbReference type="GO" id="GO:0004674">
    <property type="term" value="F:protein serine/threonine kinase activity"/>
    <property type="evidence" value="ECO:0000318"/>
    <property type="project" value="GO_Central"/>
</dbReference>
<dbReference type="SMART" id="SM00220">
    <property type="entry name" value="S_TKc"/>
    <property type="match status" value="1"/>
</dbReference>
<keyword evidence="1 3" id="KW-0547">Nucleotide-binding</keyword>
<dbReference type="RefSeq" id="XP_681006.1">
    <property type="nucleotide sequence ID" value="XM_675914.1"/>
</dbReference>
<feature type="binding site" evidence="3">
    <location>
        <position position="100"/>
    </location>
    <ligand>
        <name>ATP</name>
        <dbReference type="ChEBI" id="CHEBI:30616"/>
    </ligand>
</feature>
<dbReference type="AlphaFoldDB" id="Q5AVE3"/>
<keyword evidence="2 3" id="KW-0067">ATP-binding</keyword>
<name>Q5AVE3_EMENI</name>
<dbReference type="PANTHER" id="PTHR44167">
    <property type="entry name" value="OVARIAN-SPECIFIC SERINE/THREONINE-PROTEIN KINASE LOK-RELATED"/>
    <property type="match status" value="1"/>
</dbReference>
<dbReference type="GO" id="GO:0005634">
    <property type="term" value="C:nucleus"/>
    <property type="evidence" value="ECO:0000318"/>
    <property type="project" value="GO_Central"/>
</dbReference>
<feature type="region of interest" description="Disordered" evidence="4">
    <location>
        <begin position="407"/>
        <end position="453"/>
    </location>
</feature>
<dbReference type="InterPro" id="IPR011009">
    <property type="entry name" value="Kinase-like_dom_sf"/>
</dbReference>
<evidence type="ECO:0000256" key="3">
    <source>
        <dbReference type="PROSITE-ProRule" id="PRU10141"/>
    </source>
</evidence>
<dbReference type="PROSITE" id="PS00108">
    <property type="entry name" value="PROTEIN_KINASE_ST"/>
    <property type="match status" value="1"/>
</dbReference>
<dbReference type="PANTHER" id="PTHR44167:SF26">
    <property type="entry name" value="PROTEIN KINASE, PUTATIVE (AFU_ORTHOLOGUE AFUA_5G07950)-RELATED"/>
    <property type="match status" value="1"/>
</dbReference>
<keyword evidence="7" id="KW-1185">Reference proteome</keyword>
<accession>Q5AVE3</accession>
<evidence type="ECO:0000259" key="5">
    <source>
        <dbReference type="PROSITE" id="PS50011"/>
    </source>
</evidence>
<dbReference type="HOGENOM" id="CLU_000288_105_1_1"/>
<dbReference type="GO" id="GO:0005737">
    <property type="term" value="C:cytoplasm"/>
    <property type="evidence" value="ECO:0000318"/>
    <property type="project" value="GO_Central"/>
</dbReference>
<evidence type="ECO:0000256" key="2">
    <source>
        <dbReference type="ARBA" id="ARBA00022840"/>
    </source>
</evidence>
<evidence type="ECO:0000313" key="6">
    <source>
        <dbReference type="EMBL" id="CBF80005.1"/>
    </source>
</evidence>
<dbReference type="Gene3D" id="1.10.510.10">
    <property type="entry name" value="Transferase(Phosphotransferase) domain 1"/>
    <property type="match status" value="1"/>
</dbReference>
<dbReference type="STRING" id="227321.Q5AVE3"/>
<proteinExistence type="predicted"/>
<dbReference type="InParanoid" id="Q5AVE3"/>
<dbReference type="EMBL" id="BN001304">
    <property type="protein sequence ID" value="CBF80005.1"/>
    <property type="molecule type" value="Genomic_DNA"/>
</dbReference>
<gene>
    <name evidence="6" type="ORF">ANIA_07737</name>
</gene>
<dbReference type="PROSITE" id="PS00107">
    <property type="entry name" value="PROTEIN_KINASE_ATP"/>
    <property type="match status" value="1"/>
</dbReference>
<dbReference type="GO" id="GO:0051598">
    <property type="term" value="P:meiotic recombination checkpoint signaling"/>
    <property type="evidence" value="ECO:0000318"/>
    <property type="project" value="GO_Central"/>
</dbReference>
<dbReference type="OrthoDB" id="74764at2759"/>
<dbReference type="eggNOG" id="KOG0032">
    <property type="taxonomic scope" value="Eukaryota"/>
</dbReference>
<sequence>MNGSLWNNYRMGNGRKSFLLSDGDILRLSERVYLIYRSLDNAQHTYFDPFQVHEMRAFSHEYVITRRKLGSGAYGQVHMAYNKSTGQQFACKIVNLLAVKHQLAKVGEARHELAFGKNISAKMKDSYVRFQLQETLEKYHREAKILETLQHDLLTAGDLFSYIQYKGGRLPDIEAAVIVRQIVIALDYLHDRNIVHRDLKPDNILMTALADGCRVVLTDFGCATFVDPMTNRMLSTVGTFEFSAPSVLFDPWGYHALILYSEVVRQNREGYTKAADLWSLGCLAAVLLTGEPVFDNMRNGHDENCRLKAIEELKVKMHRLNVGDRAQDFVFRLLQQDVRKRMDVKQALQHMWFTNPSHKADFEALYKRCIRDWKPRTAEQPLIVKLNTYVNGQTQNQTIPRIKKEHSFVAESSSQADPVPPSTGETEDKSPESLSDIVHSPYHDKSQQTRSSAEVAVSVLQPEEDYVNGIKRSHSSIDEVEDRVYEEVMNPVTGKRQHLVYGYWATAAKK</sequence>
<reference evidence="7" key="1">
    <citation type="journal article" date="2005" name="Nature">
        <title>Sequencing of Aspergillus nidulans and comparative analysis with A. fumigatus and A. oryzae.</title>
        <authorList>
            <person name="Galagan J.E."/>
            <person name="Calvo S.E."/>
            <person name="Cuomo C."/>
            <person name="Ma L.J."/>
            <person name="Wortman J.R."/>
            <person name="Batzoglou S."/>
            <person name="Lee S.I."/>
            <person name="Basturkmen M."/>
            <person name="Spevak C.C."/>
            <person name="Clutterbuck J."/>
            <person name="Kapitonov V."/>
            <person name="Jurka J."/>
            <person name="Scazzocchio C."/>
            <person name="Farman M."/>
            <person name="Butler J."/>
            <person name="Purcell S."/>
            <person name="Harris S."/>
            <person name="Braus G.H."/>
            <person name="Draht O."/>
            <person name="Busch S."/>
            <person name="D'Enfert C."/>
            <person name="Bouchier C."/>
            <person name="Goldman G.H."/>
            <person name="Bell-Pedersen D."/>
            <person name="Griffiths-Jones S."/>
            <person name="Doonan J.H."/>
            <person name="Yu J."/>
            <person name="Vienken K."/>
            <person name="Pain A."/>
            <person name="Freitag M."/>
            <person name="Selker E.U."/>
            <person name="Archer D.B."/>
            <person name="Penalva M.A."/>
            <person name="Oakley B.R."/>
            <person name="Momany M."/>
            <person name="Tanaka T."/>
            <person name="Kumagai T."/>
            <person name="Asai K."/>
            <person name="Machida M."/>
            <person name="Nierman W.C."/>
            <person name="Denning D.W."/>
            <person name="Caddick M."/>
            <person name="Hynes M."/>
            <person name="Paoletti M."/>
            <person name="Fischer R."/>
            <person name="Miller B."/>
            <person name="Dyer P."/>
            <person name="Sachs M.S."/>
            <person name="Osmani S.A."/>
            <person name="Birren B.W."/>
        </authorList>
    </citation>
    <scope>NUCLEOTIDE SEQUENCE [LARGE SCALE GENOMIC DNA]</scope>
    <source>
        <strain evidence="7">FGSC A4 / ATCC 38163 / CBS 112.46 / NRRL 194 / M139</strain>
    </source>
</reference>
<keyword evidence="6" id="KW-0808">Transferase</keyword>
<keyword evidence="6" id="KW-0723">Serine/threonine-protein kinase</keyword>
<feature type="domain" description="Protein kinase" evidence="5">
    <location>
        <begin position="63"/>
        <end position="353"/>
    </location>
</feature>
<dbReference type="Proteomes" id="UP000000560">
    <property type="component" value="Chromosome IV"/>
</dbReference>
<dbReference type="InterPro" id="IPR008271">
    <property type="entry name" value="Ser/Thr_kinase_AS"/>
</dbReference>
<keyword evidence="6" id="KW-0418">Kinase</keyword>
<dbReference type="KEGG" id="ani:ANIA_07737"/>
<dbReference type="Gene3D" id="3.30.200.20">
    <property type="entry name" value="Phosphorylase Kinase, domain 1"/>
    <property type="match status" value="1"/>
</dbReference>
<protein>
    <submittedName>
        <fullName evidence="6">Serine/threonine protein kinase, putative (AFU_orthologue AFUA_5G07950)</fullName>
    </submittedName>
</protein>
<dbReference type="InterPro" id="IPR017441">
    <property type="entry name" value="Protein_kinase_ATP_BS"/>
</dbReference>
<dbReference type="SUPFAM" id="SSF56112">
    <property type="entry name" value="Protein kinase-like (PK-like)"/>
    <property type="match status" value="1"/>
</dbReference>
<dbReference type="PROSITE" id="PS50011">
    <property type="entry name" value="PROTEIN_KINASE_DOM"/>
    <property type="match status" value="1"/>
</dbReference>
<evidence type="ECO:0000256" key="1">
    <source>
        <dbReference type="ARBA" id="ARBA00022741"/>
    </source>
</evidence>
<evidence type="ECO:0000256" key="4">
    <source>
        <dbReference type="SAM" id="MobiDB-lite"/>
    </source>
</evidence>
<dbReference type="InterPro" id="IPR000719">
    <property type="entry name" value="Prot_kinase_dom"/>
</dbReference>
<reference evidence="7" key="2">
    <citation type="journal article" date="2009" name="Fungal Genet. Biol.">
        <title>The 2008 update of the Aspergillus nidulans genome annotation: a community effort.</title>
        <authorList>
            <person name="Wortman J.R."/>
            <person name="Gilsenan J.M."/>
            <person name="Joardar V."/>
            <person name="Deegan J."/>
            <person name="Clutterbuck J."/>
            <person name="Andersen M.R."/>
            <person name="Archer D."/>
            <person name="Bencina M."/>
            <person name="Braus G."/>
            <person name="Coutinho P."/>
            <person name="von Dohren H."/>
            <person name="Doonan J."/>
            <person name="Driessen A.J."/>
            <person name="Durek P."/>
            <person name="Espeso E."/>
            <person name="Fekete E."/>
            <person name="Flipphi M."/>
            <person name="Estrada C.G."/>
            <person name="Geysens S."/>
            <person name="Goldman G."/>
            <person name="de Groot P.W."/>
            <person name="Hansen K."/>
            <person name="Harris S.D."/>
            <person name="Heinekamp T."/>
            <person name="Helmstaedt K."/>
            <person name="Henrissat B."/>
            <person name="Hofmann G."/>
            <person name="Homan T."/>
            <person name="Horio T."/>
            <person name="Horiuchi H."/>
            <person name="James S."/>
            <person name="Jones M."/>
            <person name="Karaffa L."/>
            <person name="Karanyi Z."/>
            <person name="Kato M."/>
            <person name="Keller N."/>
            <person name="Kelly D.E."/>
            <person name="Kiel J.A."/>
            <person name="Kim J.M."/>
            <person name="van der Klei I.J."/>
            <person name="Klis F.M."/>
            <person name="Kovalchuk A."/>
            <person name="Krasevec N."/>
            <person name="Kubicek C.P."/>
            <person name="Liu B."/>
            <person name="Maccabe A."/>
            <person name="Meyer V."/>
            <person name="Mirabito P."/>
            <person name="Miskei M."/>
            <person name="Mos M."/>
            <person name="Mullins J."/>
            <person name="Nelson D.R."/>
            <person name="Nielsen J."/>
            <person name="Oakley B.R."/>
            <person name="Osmani S.A."/>
            <person name="Pakula T."/>
            <person name="Paszewski A."/>
            <person name="Paulsen I."/>
            <person name="Pilsyk S."/>
            <person name="Pocsi I."/>
            <person name="Punt P.J."/>
            <person name="Ram A.F."/>
            <person name="Ren Q."/>
            <person name="Robellet X."/>
            <person name="Robson G."/>
            <person name="Seiboth B."/>
            <person name="van Solingen P."/>
            <person name="Specht T."/>
            <person name="Sun J."/>
            <person name="Taheri-Talesh N."/>
            <person name="Takeshita N."/>
            <person name="Ussery D."/>
            <person name="vanKuyk P.A."/>
            <person name="Visser H."/>
            <person name="van de Vondervoort P.J."/>
            <person name="de Vries R.P."/>
            <person name="Walton J."/>
            <person name="Xiang X."/>
            <person name="Xiong Y."/>
            <person name="Zeng A.P."/>
            <person name="Brandt B.W."/>
            <person name="Cornell M.J."/>
            <person name="van den Hondel C.A."/>
            <person name="Visser J."/>
            <person name="Oliver S.G."/>
            <person name="Turner G."/>
        </authorList>
    </citation>
    <scope>GENOME REANNOTATION</scope>
    <source>
        <strain evidence="7">FGSC A4 / ATCC 38163 / CBS 112.46 / NRRL 194 / M139</strain>
    </source>
</reference>
<dbReference type="GO" id="GO:0005524">
    <property type="term" value="F:ATP binding"/>
    <property type="evidence" value="ECO:0007669"/>
    <property type="project" value="UniProtKB-UniRule"/>
</dbReference>
<dbReference type="OMA" id="YICEADI"/>
<dbReference type="Pfam" id="PF00069">
    <property type="entry name" value="Pkinase"/>
    <property type="match status" value="1"/>
</dbReference>
<dbReference type="GeneID" id="2869437"/>
<organism evidence="6 7">
    <name type="scientific">Emericella nidulans (strain FGSC A4 / ATCC 38163 / CBS 112.46 / NRRL 194 / M139)</name>
    <name type="common">Aspergillus nidulans</name>
    <dbReference type="NCBI Taxonomy" id="227321"/>
    <lineage>
        <taxon>Eukaryota</taxon>
        <taxon>Fungi</taxon>
        <taxon>Dikarya</taxon>
        <taxon>Ascomycota</taxon>
        <taxon>Pezizomycotina</taxon>
        <taxon>Eurotiomycetes</taxon>
        <taxon>Eurotiomycetidae</taxon>
        <taxon>Eurotiales</taxon>
        <taxon>Aspergillaceae</taxon>
        <taxon>Aspergillus</taxon>
        <taxon>Aspergillus subgen. Nidulantes</taxon>
    </lineage>
</organism>